<keyword evidence="18" id="KW-1185">Reference proteome</keyword>
<dbReference type="Gene3D" id="1.10.287.130">
    <property type="match status" value="1"/>
</dbReference>
<gene>
    <name evidence="17" type="ORF">ACFFSY_34450</name>
</gene>
<evidence type="ECO:0000256" key="6">
    <source>
        <dbReference type="ARBA" id="ARBA00022679"/>
    </source>
</evidence>
<dbReference type="InterPro" id="IPR050398">
    <property type="entry name" value="HssS/ArlS-like"/>
</dbReference>
<dbReference type="PANTHER" id="PTHR45528:SF1">
    <property type="entry name" value="SENSOR HISTIDINE KINASE CPXA"/>
    <property type="match status" value="1"/>
</dbReference>
<accession>A0ABV5L318</accession>
<evidence type="ECO:0000256" key="8">
    <source>
        <dbReference type="ARBA" id="ARBA00022741"/>
    </source>
</evidence>
<evidence type="ECO:0000256" key="9">
    <source>
        <dbReference type="ARBA" id="ARBA00022777"/>
    </source>
</evidence>
<dbReference type="PROSITE" id="PS50885">
    <property type="entry name" value="HAMP"/>
    <property type="match status" value="1"/>
</dbReference>
<organism evidence="17 18">
    <name type="scientific">Paenibacillus aurantiacus</name>
    <dbReference type="NCBI Taxonomy" id="1936118"/>
    <lineage>
        <taxon>Bacteria</taxon>
        <taxon>Bacillati</taxon>
        <taxon>Bacillota</taxon>
        <taxon>Bacilli</taxon>
        <taxon>Bacillales</taxon>
        <taxon>Paenibacillaceae</taxon>
        <taxon>Paenibacillus</taxon>
    </lineage>
</organism>
<keyword evidence="10" id="KW-0067">ATP-binding</keyword>
<keyword evidence="5" id="KW-0597">Phosphoprotein</keyword>
<evidence type="ECO:0000256" key="7">
    <source>
        <dbReference type="ARBA" id="ARBA00022692"/>
    </source>
</evidence>
<dbReference type="SMART" id="SM00388">
    <property type="entry name" value="HisKA"/>
    <property type="match status" value="1"/>
</dbReference>
<feature type="transmembrane region" description="Helical" evidence="14">
    <location>
        <begin position="26"/>
        <end position="48"/>
    </location>
</feature>
<dbReference type="Proteomes" id="UP001589747">
    <property type="component" value="Unassembled WGS sequence"/>
</dbReference>
<evidence type="ECO:0000256" key="2">
    <source>
        <dbReference type="ARBA" id="ARBA00004651"/>
    </source>
</evidence>
<dbReference type="SUPFAM" id="SSF47384">
    <property type="entry name" value="Homodimeric domain of signal transducing histidine kinase"/>
    <property type="match status" value="1"/>
</dbReference>
<evidence type="ECO:0000256" key="4">
    <source>
        <dbReference type="ARBA" id="ARBA00022475"/>
    </source>
</evidence>
<sequence>MKGSARYAATATHRERRKGLRFGLTWRFSLALAALLLLVVGTLTLLVLREIEVNQRERVEALLKQRSELANLRVQQTYLANPLVDAQTFLRRSGPQLAADLGSLLSGAHVVLYDANGREVGNSLPLSRTDAVRDTLDYALQGKIAYEVSEDQLIYMAPLMWTIGQVGVVQIHYSLQADRLFYDSVAAGMRNIGIGALAFSFLLGFLYVRRVVRAIRSLHLAAGDIREGRYITESPVKRRDELGELSEGIAYMSREIKSSFERQKQFMGSVSHEFKTPLTSIIAYTDLLDMYRDDPQLLEEARANMRKEADRLLEMVEKVLRLSELEQYEFSQRAEAVPLRPLLEEAARRLQAKATQLGIAIRTESEEVTVMADRESLVHIFLNVLDNAVKYNEPGGRVDVSCSMRGGNAIVRVRDTGIGIPDEARAKLFEPFYTVSKDRARLSGGTGLGLSLVKRLVLLQGGAIELLPSASGARGVTFEITLPIASSASAAHEQRLQR</sequence>
<dbReference type="SMART" id="SM00387">
    <property type="entry name" value="HATPase_c"/>
    <property type="match status" value="1"/>
</dbReference>
<dbReference type="PROSITE" id="PS50109">
    <property type="entry name" value="HIS_KIN"/>
    <property type="match status" value="1"/>
</dbReference>
<comment type="caution">
    <text evidence="17">The sequence shown here is derived from an EMBL/GenBank/DDBJ whole genome shotgun (WGS) entry which is preliminary data.</text>
</comment>
<evidence type="ECO:0000313" key="17">
    <source>
        <dbReference type="EMBL" id="MFB9331063.1"/>
    </source>
</evidence>
<dbReference type="InterPro" id="IPR003661">
    <property type="entry name" value="HisK_dim/P_dom"/>
</dbReference>
<comment type="subcellular location">
    <subcellularLocation>
        <location evidence="2">Cell membrane</location>
        <topology evidence="2">Multi-pass membrane protein</topology>
    </subcellularLocation>
</comment>
<keyword evidence="8" id="KW-0547">Nucleotide-binding</keyword>
<feature type="domain" description="HAMP" evidence="16">
    <location>
        <begin position="209"/>
        <end position="261"/>
    </location>
</feature>
<dbReference type="EC" id="2.7.13.3" evidence="3"/>
<evidence type="ECO:0000256" key="3">
    <source>
        <dbReference type="ARBA" id="ARBA00012438"/>
    </source>
</evidence>
<dbReference type="InterPro" id="IPR036890">
    <property type="entry name" value="HATPase_C_sf"/>
</dbReference>
<reference evidence="17 18" key="1">
    <citation type="submission" date="2024-09" db="EMBL/GenBank/DDBJ databases">
        <authorList>
            <person name="Sun Q."/>
            <person name="Mori K."/>
        </authorList>
    </citation>
    <scope>NUCLEOTIDE SEQUENCE [LARGE SCALE GENOMIC DNA]</scope>
    <source>
        <strain evidence="17 18">TISTR 2452</strain>
    </source>
</reference>
<dbReference type="CDD" id="cd00082">
    <property type="entry name" value="HisKA"/>
    <property type="match status" value="1"/>
</dbReference>
<feature type="domain" description="Histidine kinase" evidence="15">
    <location>
        <begin position="269"/>
        <end position="486"/>
    </location>
</feature>
<evidence type="ECO:0000256" key="11">
    <source>
        <dbReference type="ARBA" id="ARBA00022989"/>
    </source>
</evidence>
<dbReference type="InterPro" id="IPR003660">
    <property type="entry name" value="HAMP_dom"/>
</dbReference>
<evidence type="ECO:0000313" key="18">
    <source>
        <dbReference type="Proteomes" id="UP001589747"/>
    </source>
</evidence>
<dbReference type="RefSeq" id="WP_377503040.1">
    <property type="nucleotide sequence ID" value="NZ_JBHMDO010000055.1"/>
</dbReference>
<dbReference type="InterPro" id="IPR036097">
    <property type="entry name" value="HisK_dim/P_sf"/>
</dbReference>
<proteinExistence type="predicted"/>
<dbReference type="Pfam" id="PF02518">
    <property type="entry name" value="HATPase_c"/>
    <property type="match status" value="1"/>
</dbReference>
<dbReference type="InterPro" id="IPR005467">
    <property type="entry name" value="His_kinase_dom"/>
</dbReference>
<evidence type="ECO:0000256" key="14">
    <source>
        <dbReference type="SAM" id="Phobius"/>
    </source>
</evidence>
<dbReference type="PRINTS" id="PR00344">
    <property type="entry name" value="BCTRLSENSOR"/>
</dbReference>
<dbReference type="CDD" id="cd00075">
    <property type="entry name" value="HATPase"/>
    <property type="match status" value="1"/>
</dbReference>
<dbReference type="SUPFAM" id="SSF158472">
    <property type="entry name" value="HAMP domain-like"/>
    <property type="match status" value="1"/>
</dbReference>
<keyword evidence="7 14" id="KW-0812">Transmembrane</keyword>
<evidence type="ECO:0000256" key="1">
    <source>
        <dbReference type="ARBA" id="ARBA00000085"/>
    </source>
</evidence>
<evidence type="ECO:0000256" key="10">
    <source>
        <dbReference type="ARBA" id="ARBA00022840"/>
    </source>
</evidence>
<dbReference type="GO" id="GO:0016301">
    <property type="term" value="F:kinase activity"/>
    <property type="evidence" value="ECO:0007669"/>
    <property type="project" value="UniProtKB-KW"/>
</dbReference>
<dbReference type="Gene3D" id="6.10.340.10">
    <property type="match status" value="1"/>
</dbReference>
<comment type="catalytic activity">
    <reaction evidence="1">
        <text>ATP + protein L-histidine = ADP + protein N-phospho-L-histidine.</text>
        <dbReference type="EC" id="2.7.13.3"/>
    </reaction>
</comment>
<keyword evidence="9 17" id="KW-0418">Kinase</keyword>
<dbReference type="Pfam" id="PF00672">
    <property type="entry name" value="HAMP"/>
    <property type="match status" value="1"/>
</dbReference>
<protein>
    <recommendedName>
        <fullName evidence="3">histidine kinase</fullName>
        <ecNumber evidence="3">2.7.13.3</ecNumber>
    </recommendedName>
</protein>
<keyword evidence="4" id="KW-1003">Cell membrane</keyword>
<keyword evidence="12" id="KW-0902">Two-component regulatory system</keyword>
<evidence type="ECO:0000256" key="5">
    <source>
        <dbReference type="ARBA" id="ARBA00022553"/>
    </source>
</evidence>
<dbReference type="SUPFAM" id="SSF55874">
    <property type="entry name" value="ATPase domain of HSP90 chaperone/DNA topoisomerase II/histidine kinase"/>
    <property type="match status" value="1"/>
</dbReference>
<evidence type="ECO:0000259" key="16">
    <source>
        <dbReference type="PROSITE" id="PS50885"/>
    </source>
</evidence>
<evidence type="ECO:0000256" key="13">
    <source>
        <dbReference type="ARBA" id="ARBA00023136"/>
    </source>
</evidence>
<feature type="transmembrane region" description="Helical" evidence="14">
    <location>
        <begin position="187"/>
        <end position="208"/>
    </location>
</feature>
<keyword evidence="6" id="KW-0808">Transferase</keyword>
<keyword evidence="13 14" id="KW-0472">Membrane</keyword>
<evidence type="ECO:0000256" key="12">
    <source>
        <dbReference type="ARBA" id="ARBA00023012"/>
    </source>
</evidence>
<dbReference type="PANTHER" id="PTHR45528">
    <property type="entry name" value="SENSOR HISTIDINE KINASE CPXA"/>
    <property type="match status" value="1"/>
</dbReference>
<name>A0ABV5L318_9BACL</name>
<dbReference type="InterPro" id="IPR004358">
    <property type="entry name" value="Sig_transdc_His_kin-like_C"/>
</dbReference>
<dbReference type="Pfam" id="PF00512">
    <property type="entry name" value="HisKA"/>
    <property type="match status" value="1"/>
</dbReference>
<dbReference type="CDD" id="cd06225">
    <property type="entry name" value="HAMP"/>
    <property type="match status" value="1"/>
</dbReference>
<dbReference type="EMBL" id="JBHMDO010000055">
    <property type="protein sequence ID" value="MFB9331063.1"/>
    <property type="molecule type" value="Genomic_DNA"/>
</dbReference>
<dbReference type="SMART" id="SM00304">
    <property type="entry name" value="HAMP"/>
    <property type="match status" value="1"/>
</dbReference>
<keyword evidence="11 14" id="KW-1133">Transmembrane helix</keyword>
<dbReference type="Gene3D" id="3.30.565.10">
    <property type="entry name" value="Histidine kinase-like ATPase, C-terminal domain"/>
    <property type="match status" value="1"/>
</dbReference>
<feature type="transmembrane region" description="Helical" evidence="14">
    <location>
        <begin position="153"/>
        <end position="175"/>
    </location>
</feature>
<dbReference type="InterPro" id="IPR003594">
    <property type="entry name" value="HATPase_dom"/>
</dbReference>
<evidence type="ECO:0000259" key="15">
    <source>
        <dbReference type="PROSITE" id="PS50109"/>
    </source>
</evidence>